<dbReference type="AlphaFoldDB" id="K2R249"/>
<keyword evidence="1" id="KW-0472">Membrane</keyword>
<keyword evidence="1" id="KW-0812">Transmembrane</keyword>
<dbReference type="RefSeq" id="WP_004029995.1">
    <property type="nucleotide sequence ID" value="NZ_AMPO01000002.1"/>
</dbReference>
<evidence type="ECO:0000256" key="1">
    <source>
        <dbReference type="SAM" id="Phobius"/>
    </source>
</evidence>
<sequence>MDRNTRFGLGVTGLICSLGYVFGDICGLIAALAFCSIPWIYELRNRNKNEEFEVVTCKLCGSKFRIRNSTMAWEYKTIGLCPLCIDKIFKYSKRVPKR</sequence>
<dbReference type="EMBL" id="AMPO01000002">
    <property type="protein sequence ID" value="EKF86603.1"/>
    <property type="molecule type" value="Genomic_DNA"/>
</dbReference>
<gene>
    <name evidence="2" type="ORF">A994_03943</name>
</gene>
<keyword evidence="1" id="KW-1133">Transmembrane helix</keyword>
<protein>
    <submittedName>
        <fullName evidence="2">Uncharacterized protein</fullName>
    </submittedName>
</protein>
<accession>K2R249</accession>
<evidence type="ECO:0000313" key="3">
    <source>
        <dbReference type="Proteomes" id="UP000007360"/>
    </source>
</evidence>
<dbReference type="Proteomes" id="UP000007360">
    <property type="component" value="Unassembled WGS sequence"/>
</dbReference>
<name>K2R249_METFP</name>
<feature type="transmembrane region" description="Helical" evidence="1">
    <location>
        <begin position="20"/>
        <end position="41"/>
    </location>
</feature>
<proteinExistence type="predicted"/>
<organism evidence="2 3">
    <name type="scientific">Methanobacterium formicicum (strain DSM 3637 / PP1)</name>
    <dbReference type="NCBI Taxonomy" id="1204725"/>
    <lineage>
        <taxon>Archaea</taxon>
        <taxon>Methanobacteriati</taxon>
        <taxon>Methanobacteriota</taxon>
        <taxon>Methanomada group</taxon>
        <taxon>Methanobacteria</taxon>
        <taxon>Methanobacteriales</taxon>
        <taxon>Methanobacteriaceae</taxon>
        <taxon>Methanobacterium</taxon>
    </lineage>
</organism>
<evidence type="ECO:0000313" key="2">
    <source>
        <dbReference type="EMBL" id="EKF86603.1"/>
    </source>
</evidence>
<reference evidence="2 3" key="1">
    <citation type="journal article" date="2012" name="J. Bacteriol.">
        <title>Draft genome sequence of Methanobacterium formicicum DSM 3637, an archaebacterium isolated from the methane producer amoeba Pelomyxa palustris.</title>
        <authorList>
            <person name="Gutierrez G."/>
        </authorList>
    </citation>
    <scope>NUCLEOTIDE SEQUENCE [LARGE SCALE GENOMIC DNA]</scope>
    <source>
        <strain evidence="3">DSM 3637 / PP1</strain>
    </source>
</reference>
<comment type="caution">
    <text evidence="2">The sequence shown here is derived from an EMBL/GenBank/DDBJ whole genome shotgun (WGS) entry which is preliminary data.</text>
</comment>
<keyword evidence="3" id="KW-1185">Reference proteome</keyword>